<dbReference type="Proteomes" id="UP001266305">
    <property type="component" value="Unassembled WGS sequence"/>
</dbReference>
<accession>A0ABQ9U0H2</accession>
<reference evidence="1 2" key="1">
    <citation type="submission" date="2023-05" db="EMBL/GenBank/DDBJ databases">
        <title>B98-5 Cell Line De Novo Hybrid Assembly: An Optical Mapping Approach.</title>
        <authorList>
            <person name="Kananen K."/>
            <person name="Auerbach J.A."/>
            <person name="Kautto E."/>
            <person name="Blachly J.S."/>
        </authorList>
    </citation>
    <scope>NUCLEOTIDE SEQUENCE [LARGE SCALE GENOMIC DNA]</scope>
    <source>
        <strain evidence="1">B95-8</strain>
        <tissue evidence="1">Cell line</tissue>
    </source>
</reference>
<proteinExistence type="predicted"/>
<name>A0ABQ9U0H2_SAGOE</name>
<comment type="caution">
    <text evidence="1">The sequence shown here is derived from an EMBL/GenBank/DDBJ whole genome shotgun (WGS) entry which is preliminary data.</text>
</comment>
<keyword evidence="2" id="KW-1185">Reference proteome</keyword>
<organism evidence="1 2">
    <name type="scientific">Saguinus oedipus</name>
    <name type="common">Cotton-top tamarin</name>
    <name type="synonym">Oedipomidas oedipus</name>
    <dbReference type="NCBI Taxonomy" id="9490"/>
    <lineage>
        <taxon>Eukaryota</taxon>
        <taxon>Metazoa</taxon>
        <taxon>Chordata</taxon>
        <taxon>Craniata</taxon>
        <taxon>Vertebrata</taxon>
        <taxon>Euteleostomi</taxon>
        <taxon>Mammalia</taxon>
        <taxon>Eutheria</taxon>
        <taxon>Euarchontoglires</taxon>
        <taxon>Primates</taxon>
        <taxon>Haplorrhini</taxon>
        <taxon>Platyrrhini</taxon>
        <taxon>Cebidae</taxon>
        <taxon>Callitrichinae</taxon>
        <taxon>Saguinus</taxon>
    </lineage>
</organism>
<gene>
    <name evidence="1" type="ORF">P7K49_031811</name>
</gene>
<dbReference type="EMBL" id="JASSZA010000017">
    <property type="protein sequence ID" value="KAK2090554.1"/>
    <property type="molecule type" value="Genomic_DNA"/>
</dbReference>
<sequence>MGEYKGECEIEVSTVNGSVSLEQWIPQLPLPHSSSAGPSARQHQHRMRNRIATFGGWLTRAQKSMQQQIWLGPTEAFRCRVCLK</sequence>
<evidence type="ECO:0000313" key="1">
    <source>
        <dbReference type="EMBL" id="KAK2090554.1"/>
    </source>
</evidence>
<protein>
    <submittedName>
        <fullName evidence="1">Uncharacterized protein</fullName>
    </submittedName>
</protein>
<evidence type="ECO:0000313" key="2">
    <source>
        <dbReference type="Proteomes" id="UP001266305"/>
    </source>
</evidence>